<dbReference type="InterPro" id="IPR036770">
    <property type="entry name" value="Ankyrin_rpt-contain_sf"/>
</dbReference>
<dbReference type="EMBL" id="JALDAW010000011">
    <property type="protein sequence ID" value="MDY5167304.1"/>
    <property type="molecule type" value="Genomic_DNA"/>
</dbReference>
<evidence type="ECO:0000313" key="1">
    <source>
        <dbReference type="EMBL" id="MDY5167304.1"/>
    </source>
</evidence>
<dbReference type="EMBL" id="QJKH01000008">
    <property type="protein sequence ID" value="PXX78257.1"/>
    <property type="molecule type" value="Genomic_DNA"/>
</dbReference>
<gene>
    <name evidence="2" type="ORF">DES51_108185</name>
    <name evidence="1" type="ORF">MQE39_04125</name>
</gene>
<dbReference type="RefSeq" id="WP_022936717.1">
    <property type="nucleotide sequence ID" value="NZ_BAABZA010000001.1"/>
</dbReference>
<organism evidence="2 3">
    <name type="scientific">Dielma fastidiosa</name>
    <dbReference type="NCBI Taxonomy" id="1034346"/>
    <lineage>
        <taxon>Bacteria</taxon>
        <taxon>Bacillati</taxon>
        <taxon>Bacillota</taxon>
        <taxon>Erysipelotrichia</taxon>
        <taxon>Erysipelotrichales</taxon>
        <taxon>Erysipelotrichaceae</taxon>
        <taxon>Dielma</taxon>
    </lineage>
</organism>
<dbReference type="OrthoDB" id="1642445at2"/>
<protein>
    <submittedName>
        <fullName evidence="1">Ankyrin repeat domain-containing protein</fullName>
    </submittedName>
</protein>
<proteinExistence type="predicted"/>
<evidence type="ECO:0000313" key="2">
    <source>
        <dbReference type="EMBL" id="PXX78257.1"/>
    </source>
</evidence>
<comment type="caution">
    <text evidence="2">The sequence shown here is derived from an EMBL/GenBank/DDBJ whole genome shotgun (WGS) entry which is preliminary data.</text>
</comment>
<dbReference type="Gene3D" id="1.25.40.20">
    <property type="entry name" value="Ankyrin repeat-containing domain"/>
    <property type="match status" value="1"/>
</dbReference>
<dbReference type="STRING" id="1034346.GCA_000313565_00413"/>
<accession>A0A2V2FBW6</accession>
<reference evidence="2 3" key="1">
    <citation type="submission" date="2018-05" db="EMBL/GenBank/DDBJ databases">
        <title>Genomic Encyclopedia of Type Strains, Phase IV (KMG-IV): sequencing the most valuable type-strain genomes for metagenomic binning, comparative biology and taxonomic classification.</title>
        <authorList>
            <person name="Goeker M."/>
        </authorList>
    </citation>
    <scope>NUCLEOTIDE SEQUENCE [LARGE SCALE GENOMIC DNA]</scope>
    <source>
        <strain evidence="2 3">JC118</strain>
    </source>
</reference>
<dbReference type="Proteomes" id="UP000247612">
    <property type="component" value="Unassembled WGS sequence"/>
</dbReference>
<keyword evidence="3" id="KW-1185">Reference proteome</keyword>
<dbReference type="GeneID" id="94439961"/>
<reference evidence="1" key="2">
    <citation type="submission" date="2022-03" db="EMBL/GenBank/DDBJ databases">
        <title>First case of bacteraemia caused by Dielma fastidiosa in a patient hospitalised with diverticulitis.</title>
        <authorList>
            <person name="Forman-Ankjaer B."/>
            <person name="Hvid-Jensen F."/>
            <person name="Kobel C.M."/>
            <person name="Greve T."/>
        </authorList>
    </citation>
    <scope>NUCLEOTIDE SEQUENCE</scope>
    <source>
        <strain evidence="1">AUH_DF_2021</strain>
    </source>
</reference>
<sequence length="114" mass="12507">MTENKLAKKLLNAVWEEDLNAAELAIYEGADPSWIFNGYPLLIHAVFTRNEAMVTLLIDHGANQCAEALGFALEQGIGCVVGALAYRGIIPKTYETPEAFGPLPHRYAPLDLFC</sequence>
<name>A0A2V2FBW6_9FIRM</name>
<evidence type="ECO:0000313" key="3">
    <source>
        <dbReference type="Proteomes" id="UP000247612"/>
    </source>
</evidence>
<dbReference type="SUPFAM" id="SSF140860">
    <property type="entry name" value="Pseudo ankyrin repeat-like"/>
    <property type="match status" value="1"/>
</dbReference>
<dbReference type="AlphaFoldDB" id="A0A2V2FBW6"/>
<dbReference type="Proteomes" id="UP001276902">
    <property type="component" value="Unassembled WGS sequence"/>
</dbReference>